<dbReference type="PANTHER" id="PTHR22605">
    <property type="entry name" value="RZ-TYPE DOMAIN-CONTAINING PROTEIN"/>
    <property type="match status" value="1"/>
</dbReference>
<organism evidence="1 2">
    <name type="scientific">Mytilus edulis</name>
    <name type="common">Blue mussel</name>
    <dbReference type="NCBI Taxonomy" id="6550"/>
    <lineage>
        <taxon>Eukaryota</taxon>
        <taxon>Metazoa</taxon>
        <taxon>Spiralia</taxon>
        <taxon>Lophotrochozoa</taxon>
        <taxon>Mollusca</taxon>
        <taxon>Bivalvia</taxon>
        <taxon>Autobranchia</taxon>
        <taxon>Pteriomorphia</taxon>
        <taxon>Mytilida</taxon>
        <taxon>Mytiloidea</taxon>
        <taxon>Mytilidae</taxon>
        <taxon>Mytilinae</taxon>
        <taxon>Mytilus</taxon>
    </lineage>
</organism>
<sequence length="638" mass="73588">MSETKVSEIVVEQLRHYWQNLKTILQLSFGDICLLLHEILFLSQDLLIGKNKLCLSENCIEDLLTSHTRIIEKVLRNRISHLQKMRHADFSFVTDKSKSMEDCVLEIVPCDYDVDFQNAVLLFRSPASPTLDLLMIDIQLREDKSMCGLLDLVLKNINKLALPQNITPLIRWHLCVITYGSYRYRKVEFKDMTCDKFISGETDDTRRDILRKAFDDFIETWNNIKSVENIDMFGSSHTIENMELMCPTVKMGACTILDDQSVLKKVLISLCEIQNAIIYEATCSLSNSKNSETLNQPEINDKAISLLDLKRKDLITFEWQDKWLQYCQCDTSYGLAQSISFDLERIEKEIKAEVLVGKSVIHIPTIPTVMFTDDLYHNSVQLLKAIECDIDQDRLSNDVKKNIEKKKETDTALISNLLTHIGMVLSLLRKIGAKSDVTADLSIVDYLEQYKTVTGMVSGVFRNLFPEDVRLCHIVDMYRWLEEINGDIVVDSLELQYRKQLRKDDRDRLSTAQADNIKYLEKLDHTLKVFVHRSLSLKGQDIRLGQPLIDYILDEDLWWEGDLVKGQVMVGESSKPLEDIVSSQILVENIFDIIQLVRKSIEVSNIYNLTIQAYSEKWIIWTVLNSHIHTAKKVSNCP</sequence>
<proteinExistence type="predicted"/>
<accession>A0A8S3V8X8</accession>
<dbReference type="GO" id="GO:0061630">
    <property type="term" value="F:ubiquitin protein ligase activity"/>
    <property type="evidence" value="ECO:0007669"/>
    <property type="project" value="UniProtKB-EC"/>
</dbReference>
<dbReference type="EMBL" id="CAJPWZ010003250">
    <property type="protein sequence ID" value="CAG2254597.1"/>
    <property type="molecule type" value="Genomic_DNA"/>
</dbReference>
<dbReference type="InterPro" id="IPR031248">
    <property type="entry name" value="RNF213"/>
</dbReference>
<reference evidence="1" key="1">
    <citation type="submission" date="2021-03" db="EMBL/GenBank/DDBJ databases">
        <authorList>
            <person name="Bekaert M."/>
        </authorList>
    </citation>
    <scope>NUCLEOTIDE SEQUENCE</scope>
</reference>
<gene>
    <name evidence="1" type="ORF">MEDL_66085</name>
</gene>
<name>A0A8S3V8X8_MYTED</name>
<dbReference type="OrthoDB" id="6161661at2759"/>
<dbReference type="Proteomes" id="UP000683360">
    <property type="component" value="Unassembled WGS sequence"/>
</dbReference>
<evidence type="ECO:0000313" key="2">
    <source>
        <dbReference type="Proteomes" id="UP000683360"/>
    </source>
</evidence>
<keyword evidence="1" id="KW-0808">Transferase</keyword>
<keyword evidence="2" id="KW-1185">Reference proteome</keyword>
<dbReference type="PANTHER" id="PTHR22605:SF1">
    <property type="entry name" value="RZ-TYPE DOMAIN-CONTAINING PROTEIN"/>
    <property type="match status" value="1"/>
</dbReference>
<keyword evidence="1" id="KW-0012">Acyltransferase</keyword>
<comment type="caution">
    <text evidence="1">The sequence shown here is derived from an EMBL/GenBank/DDBJ whole genome shotgun (WGS) entry which is preliminary data.</text>
</comment>
<evidence type="ECO:0000313" key="1">
    <source>
        <dbReference type="EMBL" id="CAG2254597.1"/>
    </source>
</evidence>
<dbReference type="AlphaFoldDB" id="A0A8S3V8X8"/>
<dbReference type="GO" id="GO:0016887">
    <property type="term" value="F:ATP hydrolysis activity"/>
    <property type="evidence" value="ECO:0007669"/>
    <property type="project" value="InterPro"/>
</dbReference>
<dbReference type="EC" id="2.3.2.27" evidence="1"/>
<protein>
    <submittedName>
        <fullName evidence="1">RNF213</fullName>
        <ecNumber evidence="1">2.3.2.27</ecNumber>
    </submittedName>
</protein>